<feature type="region of interest" description="Disordered" evidence="1">
    <location>
        <begin position="1"/>
        <end position="72"/>
    </location>
</feature>
<evidence type="ECO:0000313" key="3">
    <source>
        <dbReference type="Proteomes" id="UP000190648"/>
    </source>
</evidence>
<reference evidence="2 3" key="1">
    <citation type="submission" date="2016-02" db="EMBL/GenBank/DDBJ databases">
        <title>Band-tailed pigeon sequencing and assembly.</title>
        <authorList>
            <person name="Soares A.E."/>
            <person name="Novak B.J."/>
            <person name="Rice E.S."/>
            <person name="O'Connell B."/>
            <person name="Chang D."/>
            <person name="Weber S."/>
            <person name="Shapiro B."/>
        </authorList>
    </citation>
    <scope>NUCLEOTIDE SEQUENCE [LARGE SCALE GENOMIC DNA]</scope>
    <source>
        <strain evidence="2">BTP2013</strain>
        <tissue evidence="2">Blood</tissue>
    </source>
</reference>
<dbReference type="EMBL" id="LSYS01001700">
    <property type="protein sequence ID" value="OPJ87424.1"/>
    <property type="molecule type" value="Genomic_DNA"/>
</dbReference>
<gene>
    <name evidence="2" type="ORF">AV530_000905</name>
</gene>
<comment type="caution">
    <text evidence="2">The sequence shown here is derived from an EMBL/GenBank/DDBJ whole genome shotgun (WGS) entry which is preliminary data.</text>
</comment>
<organism evidence="2 3">
    <name type="scientific">Patagioenas fasciata monilis</name>
    <dbReference type="NCBI Taxonomy" id="372326"/>
    <lineage>
        <taxon>Eukaryota</taxon>
        <taxon>Metazoa</taxon>
        <taxon>Chordata</taxon>
        <taxon>Craniata</taxon>
        <taxon>Vertebrata</taxon>
        <taxon>Euteleostomi</taxon>
        <taxon>Archelosauria</taxon>
        <taxon>Archosauria</taxon>
        <taxon>Dinosauria</taxon>
        <taxon>Saurischia</taxon>
        <taxon>Theropoda</taxon>
        <taxon>Coelurosauria</taxon>
        <taxon>Aves</taxon>
        <taxon>Neognathae</taxon>
        <taxon>Neoaves</taxon>
        <taxon>Columbimorphae</taxon>
        <taxon>Columbiformes</taxon>
        <taxon>Columbidae</taxon>
        <taxon>Patagioenas</taxon>
    </lineage>
</organism>
<feature type="compositionally biased region" description="Acidic residues" evidence="1">
    <location>
        <begin position="57"/>
        <end position="66"/>
    </location>
</feature>
<name>A0A1V4KSM0_PATFA</name>
<feature type="compositionally biased region" description="Basic and acidic residues" evidence="1">
    <location>
        <begin position="38"/>
        <end position="53"/>
    </location>
</feature>
<dbReference type="Proteomes" id="UP000190648">
    <property type="component" value="Unassembled WGS sequence"/>
</dbReference>
<sequence length="72" mass="7686">MHISCDAPFSSPRAQSGGSQPLPGAAAPLAKRRPRAGGAEDRAQQWDRQHRGATEPGGEESLELQEQDAHEV</sequence>
<evidence type="ECO:0000313" key="2">
    <source>
        <dbReference type="EMBL" id="OPJ87424.1"/>
    </source>
</evidence>
<evidence type="ECO:0000256" key="1">
    <source>
        <dbReference type="SAM" id="MobiDB-lite"/>
    </source>
</evidence>
<proteinExistence type="predicted"/>
<accession>A0A1V4KSM0</accession>
<protein>
    <submittedName>
        <fullName evidence="2">Uncharacterized protein</fullName>
    </submittedName>
</protein>
<keyword evidence="3" id="KW-1185">Reference proteome</keyword>
<dbReference type="AlphaFoldDB" id="A0A1V4KSM0"/>